<dbReference type="InterPro" id="IPR036390">
    <property type="entry name" value="WH_DNA-bd_sf"/>
</dbReference>
<dbReference type="Proteomes" id="UP001143480">
    <property type="component" value="Unassembled WGS sequence"/>
</dbReference>
<keyword evidence="4" id="KW-1185">Reference proteome</keyword>
<dbReference type="InterPro" id="IPR005149">
    <property type="entry name" value="Tscrpt_reg_PadR_N"/>
</dbReference>
<organism evidence="3 4">
    <name type="scientific">Dactylosporangium matsuzakiense</name>
    <dbReference type="NCBI Taxonomy" id="53360"/>
    <lineage>
        <taxon>Bacteria</taxon>
        <taxon>Bacillati</taxon>
        <taxon>Actinomycetota</taxon>
        <taxon>Actinomycetes</taxon>
        <taxon>Micromonosporales</taxon>
        <taxon>Micromonosporaceae</taxon>
        <taxon>Dactylosporangium</taxon>
    </lineage>
</organism>
<dbReference type="InterPro" id="IPR018309">
    <property type="entry name" value="Tscrpt_reg_PadR_C"/>
</dbReference>
<protein>
    <recommendedName>
        <fullName evidence="5">PadR family transcriptional regulator</fullName>
    </recommendedName>
</protein>
<proteinExistence type="predicted"/>
<evidence type="ECO:0000313" key="3">
    <source>
        <dbReference type="EMBL" id="GLK99788.1"/>
    </source>
</evidence>
<name>A0A9W6NJZ5_9ACTN</name>
<dbReference type="PANTHER" id="PTHR43252:SF2">
    <property type="entry name" value="TRANSCRIPTION REGULATOR, PADR-LIKE FAMILY"/>
    <property type="match status" value="1"/>
</dbReference>
<dbReference type="EMBL" id="BSFP01000005">
    <property type="protein sequence ID" value="GLK99788.1"/>
    <property type="molecule type" value="Genomic_DNA"/>
</dbReference>
<evidence type="ECO:0000313" key="4">
    <source>
        <dbReference type="Proteomes" id="UP001143480"/>
    </source>
</evidence>
<dbReference type="AlphaFoldDB" id="A0A9W6NJZ5"/>
<evidence type="ECO:0000259" key="1">
    <source>
        <dbReference type="Pfam" id="PF03551"/>
    </source>
</evidence>
<dbReference type="Gene3D" id="6.10.140.190">
    <property type="match status" value="1"/>
</dbReference>
<dbReference type="Pfam" id="PF10400">
    <property type="entry name" value="Vir_act_alpha_C"/>
    <property type="match status" value="1"/>
</dbReference>
<reference evidence="3" key="1">
    <citation type="journal article" date="2014" name="Int. J. Syst. Evol. Microbiol.">
        <title>Complete genome sequence of Corynebacterium casei LMG S-19264T (=DSM 44701T), isolated from a smear-ripened cheese.</title>
        <authorList>
            <consortium name="US DOE Joint Genome Institute (JGI-PGF)"/>
            <person name="Walter F."/>
            <person name="Albersmeier A."/>
            <person name="Kalinowski J."/>
            <person name="Ruckert C."/>
        </authorList>
    </citation>
    <scope>NUCLEOTIDE SEQUENCE</scope>
    <source>
        <strain evidence="3">VKM Ac-1321</strain>
    </source>
</reference>
<evidence type="ECO:0008006" key="5">
    <source>
        <dbReference type="Google" id="ProtNLM"/>
    </source>
</evidence>
<dbReference type="InterPro" id="IPR036388">
    <property type="entry name" value="WH-like_DNA-bd_sf"/>
</dbReference>
<dbReference type="Pfam" id="PF03551">
    <property type="entry name" value="PadR"/>
    <property type="match status" value="1"/>
</dbReference>
<gene>
    <name evidence="3" type="ORF">GCM10017581_015290</name>
</gene>
<feature type="domain" description="Transcription regulator PadR C-terminal" evidence="2">
    <location>
        <begin position="96"/>
        <end position="179"/>
    </location>
</feature>
<dbReference type="Gene3D" id="1.10.10.10">
    <property type="entry name" value="Winged helix-like DNA-binding domain superfamily/Winged helix DNA-binding domain"/>
    <property type="match status" value="1"/>
</dbReference>
<reference evidence="3" key="2">
    <citation type="submission" date="2023-01" db="EMBL/GenBank/DDBJ databases">
        <authorList>
            <person name="Sun Q."/>
            <person name="Evtushenko L."/>
        </authorList>
    </citation>
    <scope>NUCLEOTIDE SEQUENCE</scope>
    <source>
        <strain evidence="3">VKM Ac-1321</strain>
    </source>
</reference>
<comment type="caution">
    <text evidence="3">The sequence shown here is derived from an EMBL/GenBank/DDBJ whole genome shotgun (WGS) entry which is preliminary data.</text>
</comment>
<accession>A0A9W6NJZ5</accession>
<dbReference type="RefSeq" id="WP_261959702.1">
    <property type="nucleotide sequence ID" value="NZ_BAAAXA010000001.1"/>
</dbReference>
<dbReference type="SUPFAM" id="SSF46785">
    <property type="entry name" value="Winged helix' DNA-binding domain"/>
    <property type="match status" value="1"/>
</dbReference>
<dbReference type="PANTHER" id="PTHR43252">
    <property type="entry name" value="TRANSCRIPTIONAL REGULATOR YQJI"/>
    <property type="match status" value="1"/>
</dbReference>
<feature type="domain" description="Transcription regulator PadR N-terminal" evidence="1">
    <location>
        <begin position="12"/>
        <end position="83"/>
    </location>
</feature>
<sequence>MVDEVTPTGRTILGFLAAHPRSGYEIREAARRAVSYFWGVSDGQLYPQLKLLAAGGLIEAVDEGGGPRARQVWRLTARGRQALLDWMRAPSAPLQIRDENLVKILFAAQLDPGEALRLVAERRQYFREFREHLEAVTPAAGWSALERAAALPTPDFIRGHGIGFAQAAIDWCDSLEAELRRRSAQ</sequence>
<evidence type="ECO:0000259" key="2">
    <source>
        <dbReference type="Pfam" id="PF10400"/>
    </source>
</evidence>